<reference evidence="2 3" key="1">
    <citation type="submission" date="2009-08" db="EMBL/GenBank/DDBJ databases">
        <title>The Genome Sequence of Spizellomyces punctatus strain DAOM BR117.</title>
        <authorList>
            <consortium name="The Broad Institute Genome Sequencing Platform"/>
            <person name="Russ C."/>
            <person name="Cuomo C."/>
            <person name="Shea T."/>
            <person name="Young S.K."/>
            <person name="Zeng Q."/>
            <person name="Koehrsen M."/>
            <person name="Haas B."/>
            <person name="Borodovsky M."/>
            <person name="Guigo R."/>
            <person name="Alvarado L."/>
            <person name="Berlin A."/>
            <person name="Bochicchio J."/>
            <person name="Borenstein D."/>
            <person name="Chapman S."/>
            <person name="Chen Z."/>
            <person name="Engels R."/>
            <person name="Freedman E."/>
            <person name="Gellesch M."/>
            <person name="Goldberg J."/>
            <person name="Griggs A."/>
            <person name="Gujja S."/>
            <person name="Heiman D."/>
            <person name="Hepburn T."/>
            <person name="Howarth C."/>
            <person name="Jen D."/>
            <person name="Larson L."/>
            <person name="Lewis B."/>
            <person name="Mehta T."/>
            <person name="Park D."/>
            <person name="Pearson M."/>
            <person name="Roberts A."/>
            <person name="Saif S."/>
            <person name="Shenoy N."/>
            <person name="Sisk P."/>
            <person name="Stolte C."/>
            <person name="Sykes S."/>
            <person name="Thomson T."/>
            <person name="Walk T."/>
            <person name="White J."/>
            <person name="Yandava C."/>
            <person name="Burger G."/>
            <person name="Gray M.W."/>
            <person name="Holland P.W.H."/>
            <person name="King N."/>
            <person name="Lang F.B.F."/>
            <person name="Roger A.J."/>
            <person name="Ruiz-Trillo I."/>
            <person name="Lander E."/>
            <person name="Nusbaum C."/>
        </authorList>
    </citation>
    <scope>NUCLEOTIDE SEQUENCE [LARGE SCALE GENOMIC DNA]</scope>
    <source>
        <strain evidence="2 3">DAOM BR117</strain>
    </source>
</reference>
<dbReference type="InterPro" id="IPR045050">
    <property type="entry name" value="Synaptotagmin_plant"/>
</dbReference>
<dbReference type="GO" id="GO:0005783">
    <property type="term" value="C:endoplasmic reticulum"/>
    <property type="evidence" value="ECO:0007669"/>
    <property type="project" value="TreeGrafter"/>
</dbReference>
<dbReference type="PANTHER" id="PTHR10774:SF190">
    <property type="entry name" value="C2 CALCIUM_LIPID-BINDING ENDONUCLEASE_EXONUCLEASE_PHOSPHATASE-RELATED"/>
    <property type="match status" value="1"/>
</dbReference>
<dbReference type="SUPFAM" id="SSF49562">
    <property type="entry name" value="C2 domain (Calcium/lipid-binding domain, CaLB)"/>
    <property type="match status" value="1"/>
</dbReference>
<organism evidence="2 3">
    <name type="scientific">Spizellomyces punctatus (strain DAOM BR117)</name>
    <dbReference type="NCBI Taxonomy" id="645134"/>
    <lineage>
        <taxon>Eukaryota</taxon>
        <taxon>Fungi</taxon>
        <taxon>Fungi incertae sedis</taxon>
        <taxon>Chytridiomycota</taxon>
        <taxon>Chytridiomycota incertae sedis</taxon>
        <taxon>Chytridiomycetes</taxon>
        <taxon>Spizellomycetales</taxon>
        <taxon>Spizellomycetaceae</taxon>
        <taxon>Spizellomyces</taxon>
    </lineage>
</organism>
<dbReference type="InParanoid" id="A0A0L0HST3"/>
<dbReference type="OMA" id="WVKLPAK"/>
<dbReference type="STRING" id="645134.A0A0L0HST3"/>
<dbReference type="Pfam" id="PF00168">
    <property type="entry name" value="C2"/>
    <property type="match status" value="1"/>
</dbReference>
<gene>
    <name evidence="2" type="ORF">SPPG_01416</name>
</gene>
<proteinExistence type="predicted"/>
<dbReference type="RefSeq" id="XP_016612004.1">
    <property type="nucleotide sequence ID" value="XM_016749730.1"/>
</dbReference>
<dbReference type="InterPro" id="IPR000008">
    <property type="entry name" value="C2_dom"/>
</dbReference>
<name>A0A0L0HST3_SPIPD</name>
<dbReference type="EMBL" id="KQ257451">
    <property type="protein sequence ID" value="KND03965.1"/>
    <property type="molecule type" value="Genomic_DNA"/>
</dbReference>
<dbReference type="PROSITE" id="PS50004">
    <property type="entry name" value="C2"/>
    <property type="match status" value="1"/>
</dbReference>
<dbReference type="Proteomes" id="UP000053201">
    <property type="component" value="Unassembled WGS sequence"/>
</dbReference>
<dbReference type="GeneID" id="27685076"/>
<dbReference type="Gene3D" id="2.60.40.150">
    <property type="entry name" value="C2 domain"/>
    <property type="match status" value="1"/>
</dbReference>
<dbReference type="CDD" id="cd00030">
    <property type="entry name" value="C2"/>
    <property type="match status" value="1"/>
</dbReference>
<dbReference type="VEuPathDB" id="FungiDB:SPPG_01416"/>
<dbReference type="SMART" id="SM00239">
    <property type="entry name" value="C2"/>
    <property type="match status" value="1"/>
</dbReference>
<dbReference type="OrthoDB" id="270970at2759"/>
<sequence length="121" mass="13668">MPLIVRVISVAGVKDEDDLGKNDLYVRLSTDGSHWVQTTTKKGAGKQAVFDETFTFDVQPDPSSKLYVEVYDKDPLKDDKLGEAKYELSNAFSGQEVDGVVELHHHLHRHRGVVNLRISYR</sequence>
<dbReference type="GO" id="GO:0008289">
    <property type="term" value="F:lipid binding"/>
    <property type="evidence" value="ECO:0007669"/>
    <property type="project" value="InterPro"/>
</dbReference>
<feature type="domain" description="C2" evidence="1">
    <location>
        <begin position="1"/>
        <end position="101"/>
    </location>
</feature>
<accession>A0A0L0HST3</accession>
<dbReference type="PANTHER" id="PTHR10774">
    <property type="entry name" value="EXTENDED SYNAPTOTAGMIN-RELATED"/>
    <property type="match status" value="1"/>
</dbReference>
<dbReference type="AlphaFoldDB" id="A0A0L0HST3"/>
<evidence type="ECO:0000313" key="3">
    <source>
        <dbReference type="Proteomes" id="UP000053201"/>
    </source>
</evidence>
<protein>
    <recommendedName>
        <fullName evidence="1">C2 domain-containing protein</fullName>
    </recommendedName>
</protein>
<evidence type="ECO:0000313" key="2">
    <source>
        <dbReference type="EMBL" id="KND03965.1"/>
    </source>
</evidence>
<dbReference type="InterPro" id="IPR035892">
    <property type="entry name" value="C2_domain_sf"/>
</dbReference>
<evidence type="ECO:0000259" key="1">
    <source>
        <dbReference type="PROSITE" id="PS50004"/>
    </source>
</evidence>
<keyword evidence="3" id="KW-1185">Reference proteome</keyword>